<reference evidence="2" key="1">
    <citation type="journal article" date="2019" name="Int. J. Syst. Evol. Microbiol.">
        <title>The Global Catalogue of Microorganisms (GCM) 10K type strain sequencing project: providing services to taxonomists for standard genome sequencing and annotation.</title>
        <authorList>
            <consortium name="The Broad Institute Genomics Platform"/>
            <consortium name="The Broad Institute Genome Sequencing Center for Infectious Disease"/>
            <person name="Wu L."/>
            <person name="Ma J."/>
        </authorList>
    </citation>
    <scope>NUCLEOTIDE SEQUENCE [LARGE SCALE GENOMIC DNA]</scope>
    <source>
        <strain evidence="2">CGMCC 4.7319</strain>
    </source>
</reference>
<keyword evidence="2" id="KW-1185">Reference proteome</keyword>
<evidence type="ECO:0000313" key="1">
    <source>
        <dbReference type="EMBL" id="GGN01268.1"/>
    </source>
</evidence>
<proteinExistence type="predicted"/>
<dbReference type="Pfam" id="PF09969">
    <property type="entry name" value="DUF2203"/>
    <property type="match status" value="1"/>
</dbReference>
<evidence type="ECO:0000313" key="2">
    <source>
        <dbReference type="Proteomes" id="UP000597656"/>
    </source>
</evidence>
<gene>
    <name evidence="1" type="ORF">GCM10011609_44810</name>
</gene>
<dbReference type="EMBL" id="BMNC01000006">
    <property type="protein sequence ID" value="GGN01268.1"/>
    <property type="molecule type" value="Genomic_DNA"/>
</dbReference>
<organism evidence="1 2">
    <name type="scientific">Lentzea pudingi</name>
    <dbReference type="NCBI Taxonomy" id="1789439"/>
    <lineage>
        <taxon>Bacteria</taxon>
        <taxon>Bacillati</taxon>
        <taxon>Actinomycetota</taxon>
        <taxon>Actinomycetes</taxon>
        <taxon>Pseudonocardiales</taxon>
        <taxon>Pseudonocardiaceae</taxon>
        <taxon>Lentzea</taxon>
    </lineage>
</organism>
<sequence length="175" mass="19294">MVDAQLDGRAQHLDRLSAIPRLRTRVERRPPLRQAHRAETDPVHAEVTQSPRHCAHCASLAAVGLFTLDEARTELAKLLPVLDEIVRLRADAAELAVGGSALGGLPEFKAAQARLDELMESVQRTGAELKGFAPLLVDFPSEREGVPVLLCWLEGDRELAWYHRADLGFAGRRPL</sequence>
<accession>A0ABQ2I837</accession>
<dbReference type="InterPro" id="IPR018699">
    <property type="entry name" value="DUF2203"/>
</dbReference>
<name>A0ABQ2I837_9PSEU</name>
<comment type="caution">
    <text evidence="1">The sequence shown here is derived from an EMBL/GenBank/DDBJ whole genome shotgun (WGS) entry which is preliminary data.</text>
</comment>
<protein>
    <recommendedName>
        <fullName evidence="3">DUF2203 family protein</fullName>
    </recommendedName>
</protein>
<evidence type="ECO:0008006" key="3">
    <source>
        <dbReference type="Google" id="ProtNLM"/>
    </source>
</evidence>
<dbReference type="Proteomes" id="UP000597656">
    <property type="component" value="Unassembled WGS sequence"/>
</dbReference>